<dbReference type="CDD" id="cd00159">
    <property type="entry name" value="RhoGAP"/>
    <property type="match status" value="1"/>
</dbReference>
<dbReference type="PANTHER" id="PTHR23176:SF129">
    <property type="entry name" value="RHO GTPASE ACTIVATING PROTEIN AT 16F, ISOFORM E-RELATED"/>
    <property type="match status" value="1"/>
</dbReference>
<evidence type="ECO:0000256" key="1">
    <source>
        <dbReference type="ARBA" id="ARBA00022468"/>
    </source>
</evidence>
<evidence type="ECO:0000313" key="5">
    <source>
        <dbReference type="Proteomes" id="UP001150062"/>
    </source>
</evidence>
<dbReference type="PANTHER" id="PTHR23176">
    <property type="entry name" value="RHO/RAC/CDC GTPASE-ACTIVATING PROTEIN"/>
    <property type="match status" value="1"/>
</dbReference>
<dbReference type="PROSITE" id="PS50238">
    <property type="entry name" value="RHOGAP"/>
    <property type="match status" value="1"/>
</dbReference>
<feature type="compositionally biased region" description="Low complexity" evidence="2">
    <location>
        <begin position="70"/>
        <end position="91"/>
    </location>
</feature>
<name>A0ABQ8Y4F5_9EUKA</name>
<reference evidence="4" key="1">
    <citation type="submission" date="2022-08" db="EMBL/GenBank/DDBJ databases">
        <title>Novel sulfate-reducing endosymbionts in the free-living metamonad Anaeramoeba.</title>
        <authorList>
            <person name="Jerlstrom-Hultqvist J."/>
            <person name="Cepicka I."/>
            <person name="Gallot-Lavallee L."/>
            <person name="Salas-Leiva D."/>
            <person name="Curtis B.A."/>
            <person name="Zahonova K."/>
            <person name="Pipaliya S."/>
            <person name="Dacks J."/>
            <person name="Roger A.J."/>
        </authorList>
    </citation>
    <scope>NUCLEOTIDE SEQUENCE</scope>
    <source>
        <strain evidence="4">Schooner1</strain>
    </source>
</reference>
<dbReference type="Proteomes" id="UP001150062">
    <property type="component" value="Unassembled WGS sequence"/>
</dbReference>
<feature type="domain" description="Rho-GAP" evidence="3">
    <location>
        <begin position="386"/>
        <end position="577"/>
    </location>
</feature>
<feature type="compositionally biased region" description="Acidic residues" evidence="2">
    <location>
        <begin position="104"/>
        <end position="125"/>
    </location>
</feature>
<dbReference type="SMART" id="SM00324">
    <property type="entry name" value="RhoGAP"/>
    <property type="match status" value="1"/>
</dbReference>
<gene>
    <name evidence="4" type="ORF">M0813_24935</name>
</gene>
<dbReference type="InterPro" id="IPR008936">
    <property type="entry name" value="Rho_GTPase_activation_prot"/>
</dbReference>
<accession>A0ABQ8Y4F5</accession>
<proteinExistence type="predicted"/>
<dbReference type="InterPro" id="IPR000198">
    <property type="entry name" value="RhoGAP_dom"/>
</dbReference>
<dbReference type="InterPro" id="IPR050729">
    <property type="entry name" value="Rho-GAP"/>
</dbReference>
<organism evidence="4 5">
    <name type="scientific">Anaeramoeba flamelloides</name>
    <dbReference type="NCBI Taxonomy" id="1746091"/>
    <lineage>
        <taxon>Eukaryota</taxon>
        <taxon>Metamonada</taxon>
        <taxon>Anaeramoebidae</taxon>
        <taxon>Anaeramoeba</taxon>
    </lineage>
</organism>
<keyword evidence="5" id="KW-1185">Reference proteome</keyword>
<evidence type="ECO:0000256" key="2">
    <source>
        <dbReference type="SAM" id="MobiDB-lite"/>
    </source>
</evidence>
<feature type="compositionally biased region" description="Acidic residues" evidence="2">
    <location>
        <begin position="227"/>
        <end position="236"/>
    </location>
</feature>
<feature type="compositionally biased region" description="Low complexity" evidence="2">
    <location>
        <begin position="201"/>
        <end position="214"/>
    </location>
</feature>
<dbReference type="Pfam" id="PF00620">
    <property type="entry name" value="RhoGAP"/>
    <property type="match status" value="1"/>
</dbReference>
<protein>
    <submittedName>
        <fullName evidence="4">Rho/rac/cdc gtpase-activating protein</fullName>
    </submittedName>
</protein>
<dbReference type="Gene3D" id="1.10.555.10">
    <property type="entry name" value="Rho GTPase activation protein"/>
    <property type="match status" value="1"/>
</dbReference>
<keyword evidence="1" id="KW-0343">GTPase activation</keyword>
<feature type="compositionally biased region" description="Low complexity" evidence="2">
    <location>
        <begin position="24"/>
        <end position="34"/>
    </location>
</feature>
<dbReference type="EMBL" id="JAOAOG010000218">
    <property type="protein sequence ID" value="KAJ6239711.1"/>
    <property type="molecule type" value="Genomic_DNA"/>
</dbReference>
<evidence type="ECO:0000259" key="3">
    <source>
        <dbReference type="PROSITE" id="PS50238"/>
    </source>
</evidence>
<comment type="caution">
    <text evidence="4">The sequence shown here is derived from an EMBL/GenBank/DDBJ whole genome shotgun (WGS) entry which is preliminary data.</text>
</comment>
<evidence type="ECO:0000313" key="4">
    <source>
        <dbReference type="EMBL" id="KAJ6239711.1"/>
    </source>
</evidence>
<feature type="region of interest" description="Disordered" evidence="2">
    <location>
        <begin position="1"/>
        <end position="236"/>
    </location>
</feature>
<feature type="compositionally biased region" description="Low complexity" evidence="2">
    <location>
        <begin position="126"/>
        <end position="141"/>
    </location>
</feature>
<sequence length="577" mass="68704">MDESENTPPPLPTRKHSDLYKLKNQQNNSNQSNNTEYGKELSVKTRTNLPPLPRRTNKNHDSFQNVYTTEEPLNQNEEQLQNDYQEQNEYQEQYEEQNEKEAQYDDEYDKEYEYENENQENEYGNEYDYQQEQNYQVNGNENENKNENENQEENQNYEQYGENDENEEYQNEELNENENQEENQNYEEYGENNENEEYQNEEYNGYEDYQNGEQYENDYQEQNEYQEQYEEENEKEIQINDEYEKEYEYENENEQKIIGKQNLIKTLSTPNVTKENNISNSKYKSETSLQDKNKYQVGIQGGSGQVKTVETKVVRDFDKLFGGDGGGDKNKHKKKWLKRRKIRLTGEETRERSISSLSMNRFTKVFTKAKNKQVQRPIEETRIFGVPLRVAIEREGREQTSPPSIIEKAIMYLEEKGKFEEGIYRLSGSVLQMRELKEKFDRGKEVSLDGVKDQNTVGSLIKLYFRELPEPLLGEKYTPRLSKLSSQSEDVIKKRLIHVYNNIPEVNKAVLRWLLPHLFRVSLQSETNKMTPQNLAIVFSPTLHIPLTLMAFMITNWMDILCDDENEKEQKKIRQEN</sequence>
<feature type="compositionally biased region" description="Acidic residues" evidence="2">
    <location>
        <begin position="161"/>
        <end position="200"/>
    </location>
</feature>
<dbReference type="SUPFAM" id="SSF48350">
    <property type="entry name" value="GTPase activation domain, GAP"/>
    <property type="match status" value="1"/>
</dbReference>